<evidence type="ECO:0000256" key="1">
    <source>
        <dbReference type="SAM" id="Phobius"/>
    </source>
</evidence>
<proteinExistence type="predicted"/>
<feature type="transmembrane region" description="Helical" evidence="1">
    <location>
        <begin position="558"/>
        <end position="591"/>
    </location>
</feature>
<feature type="transmembrane region" description="Helical" evidence="1">
    <location>
        <begin position="717"/>
        <end position="741"/>
    </location>
</feature>
<gene>
    <name evidence="2" type="ORF">L249_5587</name>
</gene>
<evidence type="ECO:0000313" key="3">
    <source>
        <dbReference type="Proteomes" id="UP000253664"/>
    </source>
</evidence>
<keyword evidence="1" id="KW-1133">Transmembrane helix</keyword>
<dbReference type="EMBL" id="LKCN02000006">
    <property type="protein sequence ID" value="RCI13406.1"/>
    <property type="molecule type" value="Genomic_DNA"/>
</dbReference>
<reference evidence="2 3" key="1">
    <citation type="journal article" date="2015" name="BMC Genomics">
        <title>Insights from the genome of Ophiocordyceps polyrhachis-furcata to pathogenicity and host specificity in insect fungi.</title>
        <authorList>
            <person name="Wichadakul D."/>
            <person name="Kobmoo N."/>
            <person name="Ingsriswang S."/>
            <person name="Tangphatsornruang S."/>
            <person name="Chantasingh D."/>
            <person name="Luangsa-ard J.J."/>
            <person name="Eurwilaichitr L."/>
        </authorList>
    </citation>
    <scope>NUCLEOTIDE SEQUENCE [LARGE SCALE GENOMIC DNA]</scope>
    <source>
        <strain evidence="2 3">BCC 54312</strain>
    </source>
</reference>
<sequence>MPVVIVVRQTCSAAPCPELGLDRRDAATTNPSLSCCELMGHDGDLFEINHRGKPGTGGGPDLFTSVQNPSILTSDTPSSSVLPTYDTMLATKDGRDSATILLRFWFLFCLSLVASVRAAHDASNRPCHLNDRADQLEMPDLLLKLESLRRAEAGSVELKKRDQGLKKRDGILDDIGNRVSGFLKGRGGRKTDGGAGQNSAGGIGDIFSKVTENIVGRIANLSGPAIADAGFQGGVGAGVGAAQGLGLLSANGSRAAGEKVVQENGVKQSPLGDAVQESTTGFMATALRAFQESNPDVDVGALASALGSGISSGTIAGLRLARDDGPPPTSSSDAAGISSKFAFGFSRSVADNLDKERLMRTLGDVKPDVGDVANGFARGLVTGIGDGIEAIGGVSSVLGGNTTQPRGAVRDTRIDFDDSIRGLATGFGQGLGSAGTVTLQRIIAKPGGGLTRRDDNGVPARTLTADVVSAAVQKAIELLSGSGVAGVGLVLAGLSNSGAVPVGGLNRNTTDAVRALIPPDHIHFTSMANAYEIDGKQLARVLDSSLIDATGGIRINGLGFAAFVAFVTAHVFLALVVFAFMFPLALTLDGIRSMLLRVDMTHLVPAWTHKTVWMMWMFGIVPALPAILAFGLVVTAKKGHFQTAHGALSLLTVVLAVAAAALFILSSSQRPRLVLAFRVCNQLLLLSTLATLVSGLADVGSVSLGLTQAVPFELAVVMGFGLGAMLVVAQVVSIVDVLLLWRRRPVASREEGLGRRTELRERDVVFDEMMLPGPLSIQKEDEVGASRGWRESLFSAILGTDSTEKAVTTEKR</sequence>
<protein>
    <submittedName>
        <fullName evidence="2">Uncharacterized protein</fullName>
    </submittedName>
</protein>
<keyword evidence="1" id="KW-0812">Transmembrane</keyword>
<keyword evidence="3" id="KW-1185">Reference proteome</keyword>
<dbReference type="OrthoDB" id="5148443at2759"/>
<dbReference type="Proteomes" id="UP000253664">
    <property type="component" value="Unassembled WGS sequence"/>
</dbReference>
<accession>A0A367LG57</accession>
<feature type="transmembrane region" description="Helical" evidence="1">
    <location>
        <begin position="673"/>
        <end position="697"/>
    </location>
</feature>
<evidence type="ECO:0000313" key="2">
    <source>
        <dbReference type="EMBL" id="RCI13406.1"/>
    </source>
</evidence>
<feature type="transmembrane region" description="Helical" evidence="1">
    <location>
        <begin position="646"/>
        <end position="666"/>
    </location>
</feature>
<name>A0A367LG57_9HYPO</name>
<organism evidence="2 3">
    <name type="scientific">Ophiocordyceps polyrhachis-furcata BCC 54312</name>
    <dbReference type="NCBI Taxonomy" id="1330021"/>
    <lineage>
        <taxon>Eukaryota</taxon>
        <taxon>Fungi</taxon>
        <taxon>Dikarya</taxon>
        <taxon>Ascomycota</taxon>
        <taxon>Pezizomycotina</taxon>
        <taxon>Sordariomycetes</taxon>
        <taxon>Hypocreomycetidae</taxon>
        <taxon>Hypocreales</taxon>
        <taxon>Ophiocordycipitaceae</taxon>
        <taxon>Ophiocordyceps</taxon>
    </lineage>
</organism>
<feature type="transmembrane region" description="Helical" evidence="1">
    <location>
        <begin position="612"/>
        <end position="634"/>
    </location>
</feature>
<keyword evidence="1" id="KW-0472">Membrane</keyword>
<dbReference type="AlphaFoldDB" id="A0A367LG57"/>
<comment type="caution">
    <text evidence="2">The sequence shown here is derived from an EMBL/GenBank/DDBJ whole genome shotgun (WGS) entry which is preliminary data.</text>
</comment>